<keyword evidence="4" id="KW-0804">Transcription</keyword>
<evidence type="ECO:0000259" key="5">
    <source>
        <dbReference type="PROSITE" id="PS50937"/>
    </source>
</evidence>
<evidence type="ECO:0000256" key="2">
    <source>
        <dbReference type="ARBA" id="ARBA00023015"/>
    </source>
</evidence>
<dbReference type="InterPro" id="IPR000551">
    <property type="entry name" value="MerR-type_HTH_dom"/>
</dbReference>
<reference evidence="6 7" key="1">
    <citation type="submission" date="2006-02" db="EMBL/GenBank/DDBJ databases">
        <authorList>
            <person name="Pinhassi J."/>
            <person name="Pedros-Alio C."/>
            <person name="Ferriera S."/>
            <person name="Johnson J."/>
            <person name="Kravitz S."/>
            <person name="Halpern A."/>
            <person name="Remington K."/>
            <person name="Beeson K."/>
            <person name="Tran B."/>
            <person name="Rogers Y.-H."/>
            <person name="Friedman R."/>
            <person name="Venter J.C."/>
        </authorList>
    </citation>
    <scope>NUCLEOTIDE SEQUENCE [LARGE SCALE GENOMIC DNA]</scope>
    <source>
        <strain evidence="6 7">MED297</strain>
    </source>
</reference>
<dbReference type="CDD" id="cd04769">
    <property type="entry name" value="HTH_MerR2"/>
    <property type="match status" value="1"/>
</dbReference>
<accession>A4BCN2</accession>
<evidence type="ECO:0000313" key="7">
    <source>
        <dbReference type="Proteomes" id="UP000005953"/>
    </source>
</evidence>
<dbReference type="SMART" id="SM00422">
    <property type="entry name" value="HTH_MERR"/>
    <property type="match status" value="1"/>
</dbReference>
<keyword evidence="2" id="KW-0805">Transcription regulation</keyword>
<evidence type="ECO:0000256" key="1">
    <source>
        <dbReference type="ARBA" id="ARBA00022491"/>
    </source>
</evidence>
<dbReference type="GO" id="GO:0003677">
    <property type="term" value="F:DNA binding"/>
    <property type="evidence" value="ECO:0007669"/>
    <property type="project" value="UniProtKB-KW"/>
</dbReference>
<keyword evidence="7" id="KW-1185">Reference proteome</keyword>
<evidence type="ECO:0000313" key="6">
    <source>
        <dbReference type="EMBL" id="EAR09964.1"/>
    </source>
</evidence>
<evidence type="ECO:0000256" key="3">
    <source>
        <dbReference type="ARBA" id="ARBA00023125"/>
    </source>
</evidence>
<dbReference type="OrthoDB" id="9808480at2"/>
<comment type="caution">
    <text evidence="6">The sequence shown here is derived from an EMBL/GenBank/DDBJ whole genome shotgun (WGS) entry which is preliminary data.</text>
</comment>
<dbReference type="STRING" id="314283.MED297_07746"/>
<dbReference type="Gene3D" id="1.10.1660.10">
    <property type="match status" value="1"/>
</dbReference>
<keyword evidence="1" id="KW-0678">Repressor</keyword>
<name>A4BCN2_9GAMM</name>
<dbReference type="EMBL" id="AAOE01000006">
    <property type="protein sequence ID" value="EAR09964.1"/>
    <property type="molecule type" value="Genomic_DNA"/>
</dbReference>
<evidence type="ECO:0000256" key="4">
    <source>
        <dbReference type="ARBA" id="ARBA00023163"/>
    </source>
</evidence>
<dbReference type="PANTHER" id="PTHR30204:SF69">
    <property type="entry name" value="MERR-FAMILY TRANSCRIPTIONAL REGULATOR"/>
    <property type="match status" value="1"/>
</dbReference>
<dbReference type="AlphaFoldDB" id="A4BCN2"/>
<dbReference type="PANTHER" id="PTHR30204">
    <property type="entry name" value="REDOX-CYCLING DRUG-SENSING TRANSCRIPTIONAL ACTIVATOR SOXR"/>
    <property type="match status" value="1"/>
</dbReference>
<dbReference type="GO" id="GO:0003700">
    <property type="term" value="F:DNA-binding transcription factor activity"/>
    <property type="evidence" value="ECO:0007669"/>
    <property type="project" value="InterPro"/>
</dbReference>
<organism evidence="6 7">
    <name type="scientific">Reinekea blandensis MED297</name>
    <dbReference type="NCBI Taxonomy" id="314283"/>
    <lineage>
        <taxon>Bacteria</taxon>
        <taxon>Pseudomonadati</taxon>
        <taxon>Pseudomonadota</taxon>
        <taxon>Gammaproteobacteria</taxon>
        <taxon>Oceanospirillales</taxon>
        <taxon>Saccharospirillaceae</taxon>
        <taxon>Reinekea</taxon>
    </lineage>
</organism>
<dbReference type="HOGENOM" id="CLU_060077_2_3_6"/>
<gene>
    <name evidence="6" type="ORF">MED297_07746</name>
</gene>
<dbReference type="InterPro" id="IPR047057">
    <property type="entry name" value="MerR_fam"/>
</dbReference>
<protein>
    <submittedName>
        <fullName evidence="6">Predicted transcriptional regulator</fullName>
    </submittedName>
</protein>
<keyword evidence="3" id="KW-0238">DNA-binding</keyword>
<dbReference type="RefSeq" id="WP_008045556.1">
    <property type="nucleotide sequence ID" value="NZ_CH724152.1"/>
</dbReference>
<dbReference type="Pfam" id="PF13411">
    <property type="entry name" value="MerR_1"/>
    <property type="match status" value="1"/>
</dbReference>
<proteinExistence type="predicted"/>
<feature type="domain" description="HTH merR-type" evidence="5">
    <location>
        <begin position="1"/>
        <end position="68"/>
    </location>
</feature>
<dbReference type="PRINTS" id="PR00040">
    <property type="entry name" value="HTHMERR"/>
</dbReference>
<dbReference type="Proteomes" id="UP000005953">
    <property type="component" value="Unassembled WGS sequence"/>
</dbReference>
<sequence length="127" mass="14412">MYIGEFCKQTQTTPKTIRYYESLGLLPPAKRLGSYRVYDDTYVETVRRIKQAQSYGFTLTELKKIFTGVDIRRGLPADVMRRAIQEKRRAIAAQITELQQTDAALVDLEGFLKQSGCAVDSDLKGKV</sequence>
<dbReference type="SUPFAM" id="SSF46955">
    <property type="entry name" value="Putative DNA-binding domain"/>
    <property type="match status" value="1"/>
</dbReference>
<dbReference type="PROSITE" id="PS50937">
    <property type="entry name" value="HTH_MERR_2"/>
    <property type="match status" value="1"/>
</dbReference>
<dbReference type="InterPro" id="IPR009061">
    <property type="entry name" value="DNA-bd_dom_put_sf"/>
</dbReference>